<evidence type="ECO:0000256" key="17">
    <source>
        <dbReference type="ARBA" id="ARBA00049551"/>
    </source>
</evidence>
<keyword evidence="6" id="KW-0813">Transport</keyword>
<dbReference type="PANTHER" id="PTHR46552:SF1">
    <property type="entry name" value="NADH-UBIQUINONE OXIDOREDUCTASE CHAIN 2"/>
    <property type="match status" value="1"/>
</dbReference>
<evidence type="ECO:0000256" key="11">
    <source>
        <dbReference type="ARBA" id="ARBA00022982"/>
    </source>
</evidence>
<keyword evidence="10 18" id="KW-1278">Translocase</keyword>
<keyword evidence="14 18" id="KW-0830">Ubiquinone</keyword>
<gene>
    <name evidence="20" type="primary">ND2</name>
</gene>
<feature type="transmembrane region" description="Helical" evidence="18">
    <location>
        <begin position="59"/>
        <end position="78"/>
    </location>
</feature>
<feature type="transmembrane region" description="Helical" evidence="18">
    <location>
        <begin position="7"/>
        <end position="33"/>
    </location>
</feature>
<evidence type="ECO:0000256" key="15">
    <source>
        <dbReference type="ARBA" id="ARBA00023128"/>
    </source>
</evidence>
<evidence type="ECO:0000256" key="13">
    <source>
        <dbReference type="ARBA" id="ARBA00023027"/>
    </source>
</evidence>
<keyword evidence="16 18" id="KW-0472">Membrane</keyword>
<dbReference type="EC" id="7.1.1.2" evidence="4 18"/>
<evidence type="ECO:0000256" key="14">
    <source>
        <dbReference type="ARBA" id="ARBA00023075"/>
    </source>
</evidence>
<dbReference type="InterPro" id="IPR001750">
    <property type="entry name" value="ND/Mrp_TM"/>
</dbReference>
<keyword evidence="15 18" id="KW-0496">Mitochondrion</keyword>
<comment type="similarity">
    <text evidence="3 18">Belongs to the complex I subunit 2 family.</text>
</comment>
<comment type="catalytic activity">
    <reaction evidence="17 18">
        <text>a ubiquinone + NADH + 5 H(+)(in) = a ubiquinol + NAD(+) + 4 H(+)(out)</text>
        <dbReference type="Rhea" id="RHEA:29091"/>
        <dbReference type="Rhea" id="RHEA-COMP:9565"/>
        <dbReference type="Rhea" id="RHEA-COMP:9566"/>
        <dbReference type="ChEBI" id="CHEBI:15378"/>
        <dbReference type="ChEBI" id="CHEBI:16389"/>
        <dbReference type="ChEBI" id="CHEBI:17976"/>
        <dbReference type="ChEBI" id="CHEBI:57540"/>
        <dbReference type="ChEBI" id="CHEBI:57945"/>
        <dbReference type="EC" id="7.1.1.2"/>
    </reaction>
</comment>
<dbReference type="RefSeq" id="YP_001936606.1">
    <property type="nucleotide sequence ID" value="NC_010779.1"/>
</dbReference>
<evidence type="ECO:0000259" key="19">
    <source>
        <dbReference type="Pfam" id="PF00361"/>
    </source>
</evidence>
<evidence type="ECO:0000256" key="7">
    <source>
        <dbReference type="ARBA" id="ARBA00022660"/>
    </source>
</evidence>
<evidence type="ECO:0000313" key="20">
    <source>
        <dbReference type="EMBL" id="ACA49834.1"/>
    </source>
</evidence>
<evidence type="ECO:0000256" key="9">
    <source>
        <dbReference type="ARBA" id="ARBA00022792"/>
    </source>
</evidence>
<keyword evidence="11 18" id="KW-0249">Electron transport</keyword>
<dbReference type="InterPro" id="IPR050175">
    <property type="entry name" value="Complex_I_Subunit_2"/>
</dbReference>
<dbReference type="PRINTS" id="PR01436">
    <property type="entry name" value="NADHDHGNASE2"/>
</dbReference>
<dbReference type="Pfam" id="PF00361">
    <property type="entry name" value="Proton_antipo_M"/>
    <property type="match status" value="1"/>
</dbReference>
<feature type="transmembrane region" description="Helical" evidence="18">
    <location>
        <begin position="228"/>
        <end position="247"/>
    </location>
</feature>
<evidence type="ECO:0000256" key="4">
    <source>
        <dbReference type="ARBA" id="ARBA00012944"/>
    </source>
</evidence>
<accession>B2CKE6</accession>
<feature type="transmembrane region" description="Helical" evidence="18">
    <location>
        <begin position="90"/>
        <end position="109"/>
    </location>
</feature>
<dbReference type="GeneID" id="6336113"/>
<organism evidence="20">
    <name type="scientific">Eremobates cf. palpisetulosus SEM-2008</name>
    <dbReference type="NCBI Taxonomy" id="507470"/>
    <lineage>
        <taxon>Eukaryota</taxon>
        <taxon>Metazoa</taxon>
        <taxon>Ecdysozoa</taxon>
        <taxon>Arthropoda</taxon>
        <taxon>Chelicerata</taxon>
        <taxon>Arachnida</taxon>
        <taxon>Solifugae</taxon>
        <taxon>Eremobatidae</taxon>
        <taxon>Eremobates</taxon>
    </lineage>
</organism>
<keyword evidence="9 18" id="KW-0999">Mitochondrion inner membrane</keyword>
<evidence type="ECO:0000256" key="1">
    <source>
        <dbReference type="ARBA" id="ARBA00003257"/>
    </source>
</evidence>
<comment type="function">
    <text evidence="18">Core subunit of the mitochondrial membrane respiratory chain NADH dehydrogenase (Complex I) which catalyzes electron transfer from NADH through the respiratory chain, using ubiquinone as an electron acceptor. Essential for the catalytic activity and assembly of complex I.</text>
</comment>
<comment type="subcellular location">
    <subcellularLocation>
        <location evidence="2 18">Mitochondrion inner membrane</location>
        <topology evidence="2 18">Multi-pass membrane protein</topology>
    </subcellularLocation>
</comment>
<feature type="domain" description="NADH:quinone oxidoreductase/Mrp antiporter transmembrane" evidence="19">
    <location>
        <begin position="23"/>
        <end position="277"/>
    </location>
</feature>
<feature type="transmembrane region" description="Helical" evidence="18">
    <location>
        <begin position="308"/>
        <end position="327"/>
    </location>
</feature>
<geneLocation type="mitochondrion" evidence="20"/>
<keyword evidence="13 18" id="KW-0520">NAD</keyword>
<evidence type="ECO:0000256" key="16">
    <source>
        <dbReference type="ARBA" id="ARBA00023136"/>
    </source>
</evidence>
<reference evidence="20" key="1">
    <citation type="journal article" date="2008" name="Mol. Biol. Evol.">
        <title>Parallel evolution of truncated transfer RNA genes in arachnid mitochondrial genomes.</title>
        <authorList>
            <person name="Masta S.E."/>
            <person name="Boore J.L."/>
        </authorList>
    </citation>
    <scope>NUCLEOTIDE SEQUENCE</scope>
</reference>
<evidence type="ECO:0000256" key="2">
    <source>
        <dbReference type="ARBA" id="ARBA00004448"/>
    </source>
</evidence>
<evidence type="ECO:0000256" key="12">
    <source>
        <dbReference type="ARBA" id="ARBA00022989"/>
    </source>
</evidence>
<feature type="transmembrane region" description="Helical" evidence="18">
    <location>
        <begin position="193"/>
        <end position="216"/>
    </location>
</feature>
<dbReference type="InterPro" id="IPR003917">
    <property type="entry name" value="NADH_UbQ_OxRdtase_chain2"/>
</dbReference>
<name>B2CKE6_9ARAC</name>
<dbReference type="GO" id="GO:0006120">
    <property type="term" value="P:mitochondrial electron transport, NADH to ubiquinone"/>
    <property type="evidence" value="ECO:0007669"/>
    <property type="project" value="InterPro"/>
</dbReference>
<keyword evidence="8 18" id="KW-0812">Transmembrane</keyword>
<keyword evidence="12 18" id="KW-1133">Transmembrane helix</keyword>
<evidence type="ECO:0000256" key="5">
    <source>
        <dbReference type="ARBA" id="ARBA00021008"/>
    </source>
</evidence>
<feature type="transmembrane region" description="Helical" evidence="18">
    <location>
        <begin position="267"/>
        <end position="287"/>
    </location>
</feature>
<feature type="transmembrane region" description="Helical" evidence="18">
    <location>
        <begin position="169"/>
        <end position="187"/>
    </location>
</feature>
<proteinExistence type="inferred from homology"/>
<evidence type="ECO:0000256" key="18">
    <source>
        <dbReference type="RuleBase" id="RU003403"/>
    </source>
</evidence>
<evidence type="ECO:0000256" key="3">
    <source>
        <dbReference type="ARBA" id="ARBA00007012"/>
    </source>
</evidence>
<dbReference type="AlphaFoldDB" id="B2CKE6"/>
<dbReference type="CTD" id="4536"/>
<protein>
    <recommendedName>
        <fullName evidence="5 18">NADH-ubiquinone oxidoreductase chain 2</fullName>
        <ecNumber evidence="4 18">7.1.1.2</ecNumber>
    </recommendedName>
</protein>
<sequence>MIFSNTIMFASMLIISTIIIISSPSWICMWMGLEINMMAFIPILHQSKNKLATESSIKYFLTQAFASVIMLFAIIMTTQQDFNLIMSNSSIILMASGIKLGAAPFHMWFPPVAEGLPWLQNFILMTWQKIAPLYIMSLMMQHPLMFIMVLASAIIGSVNALNQSSMRKIMAYSSITHMSWMIAPMIINSSMWMIYMLIYFITTMIMLISFSTFNIYHTSQMMMLSTSMLIISLFTINFLSMGGFPPLFGFMGKWLILNLLIEANMTLIPMVMVMSSWMNMYIYLRIIHPLIMIKSSQLKINFVNQSHLMILSMLTLLSTMGMTSIILM</sequence>
<evidence type="ECO:0000256" key="8">
    <source>
        <dbReference type="ARBA" id="ARBA00022692"/>
    </source>
</evidence>
<evidence type="ECO:0000256" key="10">
    <source>
        <dbReference type="ARBA" id="ARBA00022967"/>
    </source>
</evidence>
<dbReference type="GO" id="GO:0008137">
    <property type="term" value="F:NADH dehydrogenase (ubiquinone) activity"/>
    <property type="evidence" value="ECO:0007669"/>
    <property type="project" value="UniProtKB-EC"/>
</dbReference>
<feature type="transmembrane region" description="Helical" evidence="18">
    <location>
        <begin position="144"/>
        <end position="162"/>
    </location>
</feature>
<dbReference type="EMBL" id="EU520642">
    <property type="protein sequence ID" value="ACA49834.1"/>
    <property type="molecule type" value="Genomic_DNA"/>
</dbReference>
<evidence type="ECO:0000256" key="6">
    <source>
        <dbReference type="ARBA" id="ARBA00022448"/>
    </source>
</evidence>
<keyword evidence="7 18" id="KW-0679">Respiratory chain</keyword>
<dbReference type="GO" id="GO:0005743">
    <property type="term" value="C:mitochondrial inner membrane"/>
    <property type="evidence" value="ECO:0007669"/>
    <property type="project" value="UniProtKB-SubCell"/>
</dbReference>
<dbReference type="PANTHER" id="PTHR46552">
    <property type="entry name" value="NADH-UBIQUINONE OXIDOREDUCTASE CHAIN 2"/>
    <property type="match status" value="1"/>
</dbReference>
<comment type="function">
    <text evidence="1">Core subunit of the mitochondrial membrane respiratory chain NADH dehydrogenase (Complex I) that is believed to belong to the minimal assembly required for catalysis. Complex I functions in the transfer of electrons from NADH to the respiratory chain. The immediate electron acceptor for the enzyme is believed to be ubiquinone.</text>
</comment>